<comment type="caution">
    <text evidence="2">The sequence shown here is derived from an EMBL/GenBank/DDBJ whole genome shotgun (WGS) entry which is preliminary data.</text>
</comment>
<name>A0AAV3QUM4_LITER</name>
<evidence type="ECO:0000256" key="1">
    <source>
        <dbReference type="SAM" id="MobiDB-lite"/>
    </source>
</evidence>
<protein>
    <submittedName>
        <fullName evidence="2">Uncharacterized protein</fullName>
    </submittedName>
</protein>
<dbReference type="EMBL" id="BAABME010005845">
    <property type="protein sequence ID" value="GAA0166753.1"/>
    <property type="molecule type" value="Genomic_DNA"/>
</dbReference>
<organism evidence="2 3">
    <name type="scientific">Lithospermum erythrorhizon</name>
    <name type="common">Purple gromwell</name>
    <name type="synonym">Lithospermum officinale var. erythrorhizon</name>
    <dbReference type="NCBI Taxonomy" id="34254"/>
    <lineage>
        <taxon>Eukaryota</taxon>
        <taxon>Viridiplantae</taxon>
        <taxon>Streptophyta</taxon>
        <taxon>Embryophyta</taxon>
        <taxon>Tracheophyta</taxon>
        <taxon>Spermatophyta</taxon>
        <taxon>Magnoliopsida</taxon>
        <taxon>eudicotyledons</taxon>
        <taxon>Gunneridae</taxon>
        <taxon>Pentapetalae</taxon>
        <taxon>asterids</taxon>
        <taxon>lamiids</taxon>
        <taxon>Boraginales</taxon>
        <taxon>Boraginaceae</taxon>
        <taxon>Boraginoideae</taxon>
        <taxon>Lithospermeae</taxon>
        <taxon>Lithospermum</taxon>
    </lineage>
</organism>
<evidence type="ECO:0000313" key="2">
    <source>
        <dbReference type="EMBL" id="GAA0166753.1"/>
    </source>
</evidence>
<dbReference type="Proteomes" id="UP001454036">
    <property type="component" value="Unassembled WGS sequence"/>
</dbReference>
<accession>A0AAV3QUM4</accession>
<evidence type="ECO:0000313" key="3">
    <source>
        <dbReference type="Proteomes" id="UP001454036"/>
    </source>
</evidence>
<sequence length="142" mass="14394">MVTRSKARVKTRGVALSKDPLPKECVDVPIVNGPLPGANGGIPKVDAQLLKGKGLKGGGKSKSTMAQVPVVSPNSFDVLNGPGEASGSNDMDTSNIQIGALVPSICVDGNQYKEGGVWQHVTRKGNSNGRGGAVSSSVSPCG</sequence>
<keyword evidence="3" id="KW-1185">Reference proteome</keyword>
<dbReference type="AlphaFoldDB" id="A0AAV3QUM4"/>
<feature type="region of interest" description="Disordered" evidence="1">
    <location>
        <begin position="123"/>
        <end position="142"/>
    </location>
</feature>
<feature type="region of interest" description="Disordered" evidence="1">
    <location>
        <begin position="53"/>
        <end position="94"/>
    </location>
</feature>
<gene>
    <name evidence="2" type="ORF">LIER_21838</name>
</gene>
<proteinExistence type="predicted"/>
<reference evidence="2 3" key="1">
    <citation type="submission" date="2024-01" db="EMBL/GenBank/DDBJ databases">
        <title>The complete chloroplast genome sequence of Lithospermum erythrorhizon: insights into the phylogenetic relationship among Boraginaceae species and the maternal lineages of purple gromwells.</title>
        <authorList>
            <person name="Okada T."/>
            <person name="Watanabe K."/>
        </authorList>
    </citation>
    <scope>NUCLEOTIDE SEQUENCE [LARGE SCALE GENOMIC DNA]</scope>
</reference>